<dbReference type="InterPro" id="IPR017476">
    <property type="entry name" value="UDP-Glc/GDP-Man"/>
</dbReference>
<evidence type="ECO:0000256" key="3">
    <source>
        <dbReference type="ARBA" id="ARBA00012954"/>
    </source>
</evidence>
<dbReference type="UniPathway" id="UPA00038">
    <property type="reaction ID" value="UER00491"/>
</dbReference>
<evidence type="ECO:0000256" key="4">
    <source>
        <dbReference type="ARBA" id="ARBA00023002"/>
    </source>
</evidence>
<feature type="binding site" evidence="10">
    <location>
        <position position="282"/>
    </location>
    <ligand>
        <name>NAD(+)</name>
        <dbReference type="ChEBI" id="CHEBI:57540"/>
    </ligand>
</feature>
<dbReference type="EC" id="1.1.1.22" evidence="3 7"/>
<dbReference type="Pfam" id="PF03721">
    <property type="entry name" value="UDPG_MGDP_dh_N"/>
    <property type="match status" value="1"/>
</dbReference>
<keyword evidence="14" id="KW-1185">Reference proteome</keyword>
<evidence type="ECO:0000313" key="13">
    <source>
        <dbReference type="EMBL" id="KAA0023856.1"/>
    </source>
</evidence>
<feature type="binding site" evidence="10">
    <location>
        <position position="97"/>
    </location>
    <ligand>
        <name>NAD(+)</name>
        <dbReference type="ChEBI" id="CHEBI:57540"/>
    </ligand>
</feature>
<evidence type="ECO:0000256" key="6">
    <source>
        <dbReference type="ARBA" id="ARBA00047473"/>
    </source>
</evidence>
<feature type="binding site" evidence="9">
    <location>
        <position position="276"/>
    </location>
    <ligand>
        <name>substrate</name>
    </ligand>
</feature>
<feature type="binding site" evidence="9">
    <location>
        <begin position="268"/>
        <end position="272"/>
    </location>
    <ligand>
        <name>substrate</name>
    </ligand>
</feature>
<comment type="caution">
    <text evidence="13">The sequence shown here is derived from an EMBL/GenBank/DDBJ whole genome shotgun (WGS) entry which is preliminary data.</text>
</comment>
<dbReference type="Gene3D" id="1.20.5.170">
    <property type="match status" value="1"/>
</dbReference>
<evidence type="ECO:0000259" key="12">
    <source>
        <dbReference type="SMART" id="SM00984"/>
    </source>
</evidence>
<dbReference type="GO" id="GO:0051287">
    <property type="term" value="F:NAD binding"/>
    <property type="evidence" value="ECO:0007669"/>
    <property type="project" value="InterPro"/>
</dbReference>
<dbReference type="EMBL" id="VLNY01000002">
    <property type="protein sequence ID" value="KAA0023856.1"/>
    <property type="molecule type" value="Genomic_DNA"/>
</dbReference>
<evidence type="ECO:0000256" key="8">
    <source>
        <dbReference type="PIRSR" id="PIRSR500134-1"/>
    </source>
</evidence>
<dbReference type="InterPro" id="IPR001732">
    <property type="entry name" value="UDP-Glc/GDP-Man_DH_N"/>
</dbReference>
<evidence type="ECO:0000313" key="14">
    <source>
        <dbReference type="Proteomes" id="UP000322244"/>
    </source>
</evidence>
<evidence type="ECO:0000256" key="2">
    <source>
        <dbReference type="ARBA" id="ARBA00006601"/>
    </source>
</evidence>
<dbReference type="GO" id="GO:0003979">
    <property type="term" value="F:UDP-glucose 6-dehydrogenase activity"/>
    <property type="evidence" value="ECO:0007669"/>
    <property type="project" value="UniProtKB-EC"/>
</dbReference>
<dbReference type="InterPro" id="IPR014026">
    <property type="entry name" value="UDP-Glc/GDP-Man_DH_dimer"/>
</dbReference>
<keyword evidence="11" id="KW-1133">Transmembrane helix</keyword>
<feature type="binding site" evidence="10">
    <location>
        <position position="41"/>
    </location>
    <ligand>
        <name>NAD(+)</name>
        <dbReference type="ChEBI" id="CHEBI:57540"/>
    </ligand>
</feature>
<evidence type="ECO:0000256" key="9">
    <source>
        <dbReference type="PIRSR" id="PIRSR500134-2"/>
    </source>
</evidence>
<keyword evidence="11" id="KW-0812">Transmembrane</keyword>
<evidence type="ECO:0000256" key="5">
    <source>
        <dbReference type="ARBA" id="ARBA00023027"/>
    </source>
</evidence>
<dbReference type="PROSITE" id="PS51257">
    <property type="entry name" value="PROKAR_LIPOPROTEIN"/>
    <property type="match status" value="1"/>
</dbReference>
<dbReference type="PIRSF" id="PIRSF000124">
    <property type="entry name" value="UDPglc_GDPman_dh"/>
    <property type="match status" value="1"/>
</dbReference>
<keyword evidence="4 7" id="KW-0560">Oxidoreductase</keyword>
<protein>
    <recommendedName>
        <fullName evidence="3 7">UDP-glucose 6-dehydrogenase</fullName>
        <ecNumber evidence="3 7">1.1.1.22</ecNumber>
    </recommendedName>
</protein>
<reference evidence="13 14" key="1">
    <citation type="submission" date="2019-07" db="EMBL/GenBank/DDBJ databases">
        <title>Rhodococcus cavernicolus sp. nov., isolated from a cave.</title>
        <authorList>
            <person name="Lee S.D."/>
        </authorList>
    </citation>
    <scope>NUCLEOTIDE SEQUENCE [LARGE SCALE GENOMIC DNA]</scope>
    <source>
        <strain evidence="13 14">C1-24</strain>
    </source>
</reference>
<comment type="catalytic activity">
    <reaction evidence="6 7">
        <text>UDP-alpha-D-glucose + 2 NAD(+) + H2O = UDP-alpha-D-glucuronate + 2 NADH + 3 H(+)</text>
        <dbReference type="Rhea" id="RHEA:23596"/>
        <dbReference type="ChEBI" id="CHEBI:15377"/>
        <dbReference type="ChEBI" id="CHEBI:15378"/>
        <dbReference type="ChEBI" id="CHEBI:57540"/>
        <dbReference type="ChEBI" id="CHEBI:57945"/>
        <dbReference type="ChEBI" id="CHEBI:58052"/>
        <dbReference type="ChEBI" id="CHEBI:58885"/>
        <dbReference type="EC" id="1.1.1.22"/>
    </reaction>
</comment>
<evidence type="ECO:0000256" key="7">
    <source>
        <dbReference type="PIRNR" id="PIRNR000124"/>
    </source>
</evidence>
<evidence type="ECO:0000256" key="11">
    <source>
        <dbReference type="SAM" id="Phobius"/>
    </source>
</evidence>
<feature type="active site" description="Nucleophile" evidence="8">
    <location>
        <position position="279"/>
    </location>
</feature>
<dbReference type="InterPro" id="IPR014027">
    <property type="entry name" value="UDP-Glc/GDP-Man_DH_C"/>
</dbReference>
<dbReference type="RefSeq" id="WP_149429016.1">
    <property type="nucleotide sequence ID" value="NZ_VLNY01000002.1"/>
</dbReference>
<evidence type="ECO:0000256" key="1">
    <source>
        <dbReference type="ARBA" id="ARBA00004701"/>
    </source>
</evidence>
<dbReference type="PIRSF" id="PIRSF500134">
    <property type="entry name" value="UDPglc_DH_bac"/>
    <property type="match status" value="1"/>
</dbReference>
<name>A0A5A7SD66_9NOCA</name>
<dbReference type="SMART" id="SM00984">
    <property type="entry name" value="UDPG_MGDP_dh_C"/>
    <property type="match status" value="1"/>
</dbReference>
<keyword evidence="5 7" id="KW-0520">NAD</keyword>
<comment type="similarity">
    <text evidence="2 7">Belongs to the UDP-glucose/GDP-mannose dehydrogenase family.</text>
</comment>
<dbReference type="InterPro" id="IPR036220">
    <property type="entry name" value="UDP-Glc/GDP-Man_DH_C_sf"/>
</dbReference>
<dbReference type="PANTHER" id="PTHR43750:SF1">
    <property type="entry name" value="GDP-MANNOSE 6-DEHYDROGENASE"/>
    <property type="match status" value="1"/>
</dbReference>
<dbReference type="PANTHER" id="PTHR43750">
    <property type="entry name" value="UDP-GLUCOSE 6-DEHYDROGENASE TUAD"/>
    <property type="match status" value="1"/>
</dbReference>
<evidence type="ECO:0000256" key="10">
    <source>
        <dbReference type="PIRSR" id="PIRSR500134-3"/>
    </source>
</evidence>
<proteinExistence type="inferred from homology"/>
<dbReference type="InterPro" id="IPR036291">
    <property type="entry name" value="NAD(P)-bd_dom_sf"/>
</dbReference>
<dbReference type="GO" id="GO:0006065">
    <property type="term" value="P:UDP-glucuronate biosynthetic process"/>
    <property type="evidence" value="ECO:0007669"/>
    <property type="project" value="UniProtKB-UniPathway"/>
</dbReference>
<dbReference type="NCBIfam" id="TIGR03026">
    <property type="entry name" value="NDP-sugDHase"/>
    <property type="match status" value="1"/>
</dbReference>
<feature type="binding site" evidence="10">
    <location>
        <position position="342"/>
    </location>
    <ligand>
        <name>NAD(+)</name>
        <dbReference type="ChEBI" id="CHEBI:57540"/>
    </ligand>
</feature>
<dbReference type="SUPFAM" id="SSF52413">
    <property type="entry name" value="UDP-glucose/GDP-mannose dehydrogenase C-terminal domain"/>
    <property type="match status" value="1"/>
</dbReference>
<dbReference type="Pfam" id="PF03720">
    <property type="entry name" value="UDPG_MGDP_dh_C"/>
    <property type="match status" value="1"/>
</dbReference>
<feature type="binding site" evidence="10">
    <location>
        <position position="172"/>
    </location>
    <ligand>
        <name>NAD(+)</name>
        <dbReference type="ChEBI" id="CHEBI:57540"/>
    </ligand>
</feature>
<accession>A0A5A7SD66</accession>
<dbReference type="GO" id="GO:0000271">
    <property type="term" value="P:polysaccharide biosynthetic process"/>
    <property type="evidence" value="ECO:0007669"/>
    <property type="project" value="InterPro"/>
</dbReference>
<organism evidence="13 14">
    <name type="scientific">Antrihabitans cavernicola</name>
    <dbReference type="NCBI Taxonomy" id="2495913"/>
    <lineage>
        <taxon>Bacteria</taxon>
        <taxon>Bacillati</taxon>
        <taxon>Actinomycetota</taxon>
        <taxon>Actinomycetes</taxon>
        <taxon>Mycobacteriales</taxon>
        <taxon>Nocardiaceae</taxon>
        <taxon>Antrihabitans</taxon>
    </lineage>
</organism>
<dbReference type="SUPFAM" id="SSF48179">
    <property type="entry name" value="6-phosphogluconate dehydrogenase C-terminal domain-like"/>
    <property type="match status" value="1"/>
</dbReference>
<dbReference type="SUPFAM" id="SSF51735">
    <property type="entry name" value="NAD(P)-binding Rossmann-fold domains"/>
    <property type="match status" value="1"/>
</dbReference>
<dbReference type="InterPro" id="IPR008927">
    <property type="entry name" value="6-PGluconate_DH-like_C_sf"/>
</dbReference>
<feature type="binding site" evidence="9">
    <location>
        <begin position="169"/>
        <end position="172"/>
    </location>
    <ligand>
        <name>substrate</name>
    </ligand>
</feature>
<dbReference type="OrthoDB" id="5193947at2"/>
<feature type="binding site" evidence="9">
    <location>
        <position position="221"/>
    </location>
    <ligand>
        <name>substrate</name>
    </ligand>
</feature>
<feature type="transmembrane region" description="Helical" evidence="11">
    <location>
        <begin position="12"/>
        <end position="35"/>
    </location>
</feature>
<keyword evidence="11" id="KW-0472">Membrane</keyword>
<dbReference type="InterPro" id="IPR028357">
    <property type="entry name" value="UDPglc_DH_bac"/>
</dbReference>
<dbReference type="Pfam" id="PF00984">
    <property type="entry name" value="UDPG_MGDP_dh"/>
    <property type="match status" value="1"/>
</dbReference>
<feature type="binding site" evidence="10">
    <location>
        <position position="135"/>
    </location>
    <ligand>
        <name>NAD(+)</name>
        <dbReference type="ChEBI" id="CHEBI:57540"/>
    </ligand>
</feature>
<gene>
    <name evidence="13" type="ORF">FOY51_04500</name>
</gene>
<dbReference type="Proteomes" id="UP000322244">
    <property type="component" value="Unassembled WGS sequence"/>
</dbReference>
<dbReference type="AlphaFoldDB" id="A0A5A7SD66"/>
<dbReference type="Gene3D" id="3.40.50.720">
    <property type="entry name" value="NAD(P)-binding Rossmann-like Domain"/>
    <property type="match status" value="2"/>
</dbReference>
<feature type="domain" description="UDP-glucose/GDP-mannose dehydrogenase C-terminal" evidence="12">
    <location>
        <begin position="328"/>
        <end position="436"/>
    </location>
</feature>
<comment type="pathway">
    <text evidence="1">Nucleotide-sugar biosynthesis; UDP-alpha-D-glucuronate biosynthesis; UDP-alpha-D-glucuronate from UDP-alpha-D-glucose: step 1/1.</text>
</comment>
<sequence length="450" mass="48406">MRTAETTDKRDLVLSIFGLGYVGCVSAACFASRGFSVIGVDVNPEKTDFLRRGLAPVVEERIGELTAEVVNSGQLTVSDDPVDAVKRSDMTIVCVGTPSGAGGGLSTDYLERATEQIGAALAVENRWHTVVYRSTMVPGTCETILIPLLEQTSGKKAGVDFGVCVNPEFLREGTSVRDFLDPPKTVVGETDSRSGDLVMSLYEGLPGPRFQVPVGVAEMTKYVDNSFHALKVGFGNEIGAICAAVGLDSHAVMDIFLADTKLNISPAYLRPGFAFGGSCLPKDVRALTHTARRHDVEVPVLANLLSSNETHLRRAVDLVVASGRRKVGIFGLSFKPGTDDLRESPLVELAERLIGKGFDLQIFDSHVALSRLMGANRAFIDERLPHIGELLTDDVAAVAAHSEVLVIGSKDQAVLDVIEKRSEGKLVIDLVRVPDAETLRDRDDYTGIGW</sequence>
<feature type="binding site" evidence="9">
    <location>
        <position position="335"/>
    </location>
    <ligand>
        <name>substrate</name>
    </ligand>
</feature>
<feature type="binding site" evidence="10">
    <location>
        <position position="46"/>
    </location>
    <ligand>
        <name>NAD(+)</name>
        <dbReference type="ChEBI" id="CHEBI:57540"/>
    </ligand>
</feature>